<dbReference type="EMBL" id="AWFH01000001">
    <property type="protein sequence ID" value="KCZ65125.1"/>
    <property type="molecule type" value="Genomic_DNA"/>
</dbReference>
<proteinExistence type="predicted"/>
<keyword evidence="2" id="KW-0472">Membrane</keyword>
<name>A0A059EBZ4_9PROT</name>
<evidence type="ECO:0000313" key="8">
    <source>
        <dbReference type="Proteomes" id="UP000263957"/>
    </source>
</evidence>
<keyword evidence="6" id="KW-1185">Reference proteome</keyword>
<evidence type="ECO:0000313" key="6">
    <source>
        <dbReference type="Proteomes" id="UP000024547"/>
    </source>
</evidence>
<evidence type="ECO:0000313" key="3">
    <source>
        <dbReference type="EMBL" id="HAE94040.1"/>
    </source>
</evidence>
<reference evidence="5 6" key="1">
    <citation type="journal article" date="2014" name="Antonie Van Leeuwenhoek">
        <title>Hyphomonas beringensis sp. nov. and Hyphomonas chukchiensis sp. nov., isolated from surface seawater of the Bering Sea and Chukchi Sea.</title>
        <authorList>
            <person name="Li C."/>
            <person name="Lai Q."/>
            <person name="Li G."/>
            <person name="Dong C."/>
            <person name="Wang J."/>
            <person name="Liao Y."/>
            <person name="Shao Z."/>
        </authorList>
    </citation>
    <scope>NUCLEOTIDE SEQUENCE [LARGE SCALE GENOMIC DNA]</scope>
    <source>
        <strain evidence="5 6">22II1-22F38</strain>
    </source>
</reference>
<dbReference type="EMBL" id="DOGS01000162">
    <property type="protein sequence ID" value="HBQ48819.1"/>
    <property type="molecule type" value="Genomic_DNA"/>
</dbReference>
<evidence type="ECO:0000313" key="5">
    <source>
        <dbReference type="EMBL" id="KCZ65125.1"/>
    </source>
</evidence>
<feature type="transmembrane region" description="Helical" evidence="2">
    <location>
        <begin position="35"/>
        <end position="59"/>
    </location>
</feature>
<dbReference type="Proteomes" id="UP000259173">
    <property type="component" value="Unassembled WGS sequence"/>
</dbReference>
<dbReference type="Proteomes" id="UP000024547">
    <property type="component" value="Unassembled WGS sequence"/>
</dbReference>
<reference evidence="7 8" key="2">
    <citation type="journal article" date="2018" name="Nat. Biotechnol.">
        <title>A standardized bacterial taxonomy based on genome phylogeny substantially revises the tree of life.</title>
        <authorList>
            <person name="Parks D.H."/>
            <person name="Chuvochina M."/>
            <person name="Waite D.W."/>
            <person name="Rinke C."/>
            <person name="Skarshewski A."/>
            <person name="Chaumeil P.A."/>
            <person name="Hugenholtz P."/>
        </authorList>
    </citation>
    <scope>NUCLEOTIDE SEQUENCE [LARGE SCALE GENOMIC DNA]</scope>
    <source>
        <strain evidence="4">UBA10378</strain>
        <strain evidence="3">UBA8557</strain>
    </source>
</reference>
<dbReference type="Proteomes" id="UP000263957">
    <property type="component" value="Unassembled WGS sequence"/>
</dbReference>
<keyword evidence="2" id="KW-1133">Transmembrane helix</keyword>
<keyword evidence="2" id="KW-0812">Transmembrane</keyword>
<organism evidence="5 6">
    <name type="scientific">Hyphomonas atlantica</name>
    <dbReference type="NCBI Taxonomy" id="1280948"/>
    <lineage>
        <taxon>Bacteria</taxon>
        <taxon>Pseudomonadati</taxon>
        <taxon>Pseudomonadota</taxon>
        <taxon>Alphaproteobacteria</taxon>
        <taxon>Hyphomonadales</taxon>
        <taxon>Hyphomonadaceae</taxon>
        <taxon>Hyphomonas</taxon>
    </lineage>
</organism>
<sequence length="94" mass="9909">MMTHTASSSARFQLAGAVSGAISLAAQLCIGLLLVLFAGMLALMTAIAGVLLAAAALVMRFAGRRGVRRTAPQRPDEQPMTLDARRTPRGWTVE</sequence>
<accession>A0A059EBZ4</accession>
<gene>
    <name evidence="3" type="ORF">DCG65_05740</name>
    <name evidence="4" type="ORF">DD728_08020</name>
    <name evidence="5" type="ORF">HY36_01725</name>
</gene>
<evidence type="ECO:0000256" key="2">
    <source>
        <dbReference type="SAM" id="Phobius"/>
    </source>
</evidence>
<dbReference type="AlphaFoldDB" id="A0A059EBZ4"/>
<protein>
    <submittedName>
        <fullName evidence="5">Uncharacterized protein</fullName>
    </submittedName>
</protein>
<evidence type="ECO:0000256" key="1">
    <source>
        <dbReference type="SAM" id="MobiDB-lite"/>
    </source>
</evidence>
<comment type="caution">
    <text evidence="5">The sequence shown here is derived from an EMBL/GenBank/DDBJ whole genome shotgun (WGS) entry which is preliminary data.</text>
</comment>
<feature type="region of interest" description="Disordered" evidence="1">
    <location>
        <begin position="66"/>
        <end position="94"/>
    </location>
</feature>
<dbReference type="STRING" id="1280948.HY36_01725"/>
<dbReference type="RefSeq" id="WP_035547375.1">
    <property type="nucleotide sequence ID" value="NZ_CAXEMP010000312.1"/>
</dbReference>
<dbReference type="EMBL" id="DMBR01000173">
    <property type="protein sequence ID" value="HAE94040.1"/>
    <property type="molecule type" value="Genomic_DNA"/>
</dbReference>
<evidence type="ECO:0000313" key="4">
    <source>
        <dbReference type="EMBL" id="HBQ48819.1"/>
    </source>
</evidence>
<evidence type="ECO:0000313" key="7">
    <source>
        <dbReference type="Proteomes" id="UP000259173"/>
    </source>
</evidence>
<dbReference type="PATRIC" id="fig|1280948.3.peg.338"/>